<feature type="domain" description="Zn(2)-C6 fungal-type" evidence="3">
    <location>
        <begin position="10"/>
        <end position="38"/>
    </location>
</feature>
<dbReference type="PANTHER" id="PTHR37534:SF7">
    <property type="entry name" value="TRANSCRIPTIONAL ACTIVATOR PROTEIN UGA3"/>
    <property type="match status" value="1"/>
</dbReference>
<dbReference type="GO" id="GO:0000981">
    <property type="term" value="F:DNA-binding transcription factor activity, RNA polymerase II-specific"/>
    <property type="evidence" value="ECO:0007669"/>
    <property type="project" value="InterPro"/>
</dbReference>
<evidence type="ECO:0000313" key="5">
    <source>
        <dbReference type="Proteomes" id="UP000536711"/>
    </source>
</evidence>
<dbReference type="AlphaFoldDB" id="A0A8H4K1F7"/>
<dbReference type="SMART" id="SM00066">
    <property type="entry name" value="GAL4"/>
    <property type="match status" value="1"/>
</dbReference>
<keyword evidence="2" id="KW-0539">Nucleus</keyword>
<comment type="subcellular location">
    <subcellularLocation>
        <location evidence="1">Nucleus</location>
    </subcellularLocation>
</comment>
<gene>
    <name evidence="4" type="ORF">FACUT_2747</name>
</gene>
<dbReference type="PROSITE" id="PS00463">
    <property type="entry name" value="ZN2_CY6_FUNGAL_1"/>
    <property type="match status" value="1"/>
</dbReference>
<comment type="caution">
    <text evidence="4">The sequence shown here is derived from an EMBL/GenBank/DDBJ whole genome shotgun (WGS) entry which is preliminary data.</text>
</comment>
<proteinExistence type="predicted"/>
<dbReference type="GO" id="GO:0008270">
    <property type="term" value="F:zinc ion binding"/>
    <property type="evidence" value="ECO:0007669"/>
    <property type="project" value="InterPro"/>
</dbReference>
<dbReference type="SUPFAM" id="SSF57701">
    <property type="entry name" value="Zn2/Cys6 DNA-binding domain"/>
    <property type="match status" value="1"/>
</dbReference>
<evidence type="ECO:0000256" key="1">
    <source>
        <dbReference type="ARBA" id="ARBA00004123"/>
    </source>
</evidence>
<accession>A0A8H4K1F7</accession>
<evidence type="ECO:0000259" key="3">
    <source>
        <dbReference type="PROSITE" id="PS50048"/>
    </source>
</evidence>
<protein>
    <submittedName>
        <fullName evidence="4">Fungal Zn binuclear cluster domain containing</fullName>
    </submittedName>
</protein>
<dbReference type="CDD" id="cd00067">
    <property type="entry name" value="GAL4"/>
    <property type="match status" value="1"/>
</dbReference>
<dbReference type="PROSITE" id="PS50048">
    <property type="entry name" value="ZN2_CY6_FUNGAL_2"/>
    <property type="match status" value="1"/>
</dbReference>
<dbReference type="InterPro" id="IPR001138">
    <property type="entry name" value="Zn2Cys6_DnaBD"/>
</dbReference>
<dbReference type="PANTHER" id="PTHR37534">
    <property type="entry name" value="TRANSCRIPTIONAL ACTIVATOR PROTEIN UGA3"/>
    <property type="match status" value="1"/>
</dbReference>
<organism evidence="4 5">
    <name type="scientific">Fusarium acutatum</name>
    <dbReference type="NCBI Taxonomy" id="78861"/>
    <lineage>
        <taxon>Eukaryota</taxon>
        <taxon>Fungi</taxon>
        <taxon>Dikarya</taxon>
        <taxon>Ascomycota</taxon>
        <taxon>Pezizomycotina</taxon>
        <taxon>Sordariomycetes</taxon>
        <taxon>Hypocreomycetidae</taxon>
        <taxon>Hypocreales</taxon>
        <taxon>Nectriaceae</taxon>
        <taxon>Fusarium</taxon>
        <taxon>Fusarium fujikuroi species complex</taxon>
    </lineage>
</organism>
<dbReference type="EMBL" id="JAADJF010000058">
    <property type="protein sequence ID" value="KAF4441439.1"/>
    <property type="molecule type" value="Genomic_DNA"/>
</dbReference>
<name>A0A8H4K1F7_9HYPO</name>
<dbReference type="Pfam" id="PF11951">
    <property type="entry name" value="Fungal_trans_2"/>
    <property type="match status" value="1"/>
</dbReference>
<evidence type="ECO:0000313" key="4">
    <source>
        <dbReference type="EMBL" id="KAF4441439.1"/>
    </source>
</evidence>
<dbReference type="Proteomes" id="UP000536711">
    <property type="component" value="Unassembled WGS sequence"/>
</dbReference>
<evidence type="ECO:0000256" key="2">
    <source>
        <dbReference type="ARBA" id="ARBA00023242"/>
    </source>
</evidence>
<reference evidence="4 5" key="1">
    <citation type="submission" date="2020-01" db="EMBL/GenBank/DDBJ databases">
        <title>Identification and distribution of gene clusters putatively required for synthesis of sphingolipid metabolism inhibitors in phylogenetically diverse species of the filamentous fungus Fusarium.</title>
        <authorList>
            <person name="Kim H.-S."/>
            <person name="Busman M."/>
            <person name="Brown D.W."/>
            <person name="Divon H."/>
            <person name="Uhlig S."/>
            <person name="Proctor R.H."/>
        </authorList>
    </citation>
    <scope>NUCLEOTIDE SEQUENCE [LARGE SCALE GENOMIC DNA]</scope>
    <source>
        <strain evidence="4 5">NRRL 13308</strain>
    </source>
</reference>
<sequence length="641" mass="72589">MRKKSKTFTGCWTCRTRRVKCDEVQPVCNRCTKARRICEGYGVRLTWKSDEKETPFRVLIDLDTDGVEIAPDDLDDMINKCSYTELSHETQTFGPFSVFRVGQSNDSEASEPRHFGTKEDQEDQRLVGEVATENSYTPASSELLIGTSQHSLPETSNDAISDVTIFDTFAQQATSSNHGYVDENDDLVLGELFSAEWFLGQSSCDLESQASLWAELDILPFDMENDCTSPIAIPLECYSLPDHSQFHNMPSSSWHEVPAPQTSLNPISMSRQQTELIHHWLVHMCKNMVPIDTLDNPYRVIYMRLAFEGVSGTSKSHIAVLHGVCAAAAHNLTTLRRDKTNTQSAWNAQIALQNLQESISQPKDMDNTSVLAAIAMCIMQDTMTGHPHSWRTHIQAALRIIVQGKLYQDLDPGSELHVVVLQCLCLVVLGDVDTQYDLADMVSQLPNIEDYVSKHHSVTKDLVGIISQINTLSKQDSARNLALIDQLELQIYLRVGPTTQHDQFRTQKVNFISQHYASVWHFATIIHFQRRIRHKPPEQLRDIVSEALAHLEVAEDVATELDGCIVLWPCMVIASECYDEEHKMRAVNWFKRKDRHGFANVSLASTICLEYWKWRDRNPTSALTISWQDFASGTRYDVVPV</sequence>
<dbReference type="Gene3D" id="4.10.240.10">
    <property type="entry name" value="Zn(2)-C6 fungal-type DNA-binding domain"/>
    <property type="match status" value="1"/>
</dbReference>
<dbReference type="OrthoDB" id="3477330at2759"/>
<dbReference type="GO" id="GO:0000976">
    <property type="term" value="F:transcription cis-regulatory region binding"/>
    <property type="evidence" value="ECO:0007669"/>
    <property type="project" value="TreeGrafter"/>
</dbReference>
<dbReference type="GO" id="GO:0005634">
    <property type="term" value="C:nucleus"/>
    <property type="evidence" value="ECO:0007669"/>
    <property type="project" value="UniProtKB-SubCell"/>
</dbReference>
<dbReference type="InterPro" id="IPR036864">
    <property type="entry name" value="Zn2-C6_fun-type_DNA-bd_sf"/>
</dbReference>
<keyword evidence="5" id="KW-1185">Reference proteome</keyword>
<dbReference type="Pfam" id="PF00172">
    <property type="entry name" value="Zn_clus"/>
    <property type="match status" value="1"/>
</dbReference>
<dbReference type="InterPro" id="IPR021858">
    <property type="entry name" value="Fun_TF"/>
</dbReference>
<dbReference type="GO" id="GO:0045944">
    <property type="term" value="P:positive regulation of transcription by RNA polymerase II"/>
    <property type="evidence" value="ECO:0007669"/>
    <property type="project" value="TreeGrafter"/>
</dbReference>